<reference evidence="5 6" key="1">
    <citation type="submission" date="2023-10" db="EMBL/GenBank/DDBJ databases">
        <title>Chromosome-scale genome assembly provides insights into flower coloration mechanisms of Canna indica.</title>
        <authorList>
            <person name="Li C."/>
        </authorList>
    </citation>
    <scope>NUCLEOTIDE SEQUENCE [LARGE SCALE GENOMIC DNA]</scope>
    <source>
        <tissue evidence="5">Flower</tissue>
    </source>
</reference>
<evidence type="ECO:0008006" key="7">
    <source>
        <dbReference type="Google" id="ProtNLM"/>
    </source>
</evidence>
<evidence type="ECO:0000313" key="5">
    <source>
        <dbReference type="EMBL" id="WOL09056.1"/>
    </source>
</evidence>
<dbReference type="Proteomes" id="UP001327560">
    <property type="component" value="Chromosome 5"/>
</dbReference>
<organism evidence="5 6">
    <name type="scientific">Canna indica</name>
    <name type="common">Indian-shot</name>
    <dbReference type="NCBI Taxonomy" id="4628"/>
    <lineage>
        <taxon>Eukaryota</taxon>
        <taxon>Viridiplantae</taxon>
        <taxon>Streptophyta</taxon>
        <taxon>Embryophyta</taxon>
        <taxon>Tracheophyta</taxon>
        <taxon>Spermatophyta</taxon>
        <taxon>Magnoliopsida</taxon>
        <taxon>Liliopsida</taxon>
        <taxon>Zingiberales</taxon>
        <taxon>Cannaceae</taxon>
        <taxon>Canna</taxon>
    </lineage>
</organism>
<evidence type="ECO:0000256" key="4">
    <source>
        <dbReference type="SAM" id="Phobius"/>
    </source>
</evidence>
<keyword evidence="4" id="KW-1133">Transmembrane helix</keyword>
<evidence type="ECO:0000256" key="1">
    <source>
        <dbReference type="ARBA" id="ARBA00023054"/>
    </source>
</evidence>
<sequence length="646" mass="72827">MGVEIDRTAADGGRRGGRETDLASRGKRDVKPFLVEIGIAVALSFAAFFFRPRLRTPPPRSPSPRTSSPDAAETETTGKDIGGGLEEESGVLKIEEALEKTINGTSTIMAKLSASSDSLGGEEGFLMPELDDSLMEEFEATSMNLETTELEKSKVREESAMEQELRSLRELVSSLQEREKSLELQLLDYHGQAAAVRELENRLKISAMETKLYMLKMESLSAENQRLQAQLVDHSRVMNELEAAKAKIELLLMKLKSNGEQAKEIMASLQQRISSLQHMEQKDIEKDSDLEMKLKRLNELEDEAEELRKANSRLAMEKLDLARKLESTQVTVSPVLEGSEAEAYEESKHLKKMNEKLMEEIEQLQTDRCADVEELVYLRWINACLRYELRNYQPPQGKTTARDLSKCLSPKSEVKAKRLILEYANLGPDEKSSNLFEVDSEYSSSSQGSTTGEQEYTSVDASSSSKRSRSSDKEKIISKIKKLVLGKNKQNNKVMSSQKEDHSCYEQSERRPCLSICSVDDAIGRGSYDSSPSFAIEEYAATNQLAGLEAERTKRQHMKDQIDSRLSLDIQILQRLNLEEARHEVPFSINKEIPLLEDILINYGWDNLADQEDFNSPEESELKKFADALRSSRKMSKLDRRSSSCG</sequence>
<evidence type="ECO:0000256" key="2">
    <source>
        <dbReference type="SAM" id="Coils"/>
    </source>
</evidence>
<name>A0AAQ3KNC2_9LILI</name>
<dbReference type="EMBL" id="CP136894">
    <property type="protein sequence ID" value="WOL09056.1"/>
    <property type="molecule type" value="Genomic_DNA"/>
</dbReference>
<evidence type="ECO:0000256" key="3">
    <source>
        <dbReference type="SAM" id="MobiDB-lite"/>
    </source>
</evidence>
<keyword evidence="1 2" id="KW-0175">Coiled coil</keyword>
<evidence type="ECO:0000313" key="6">
    <source>
        <dbReference type="Proteomes" id="UP001327560"/>
    </source>
</evidence>
<protein>
    <recommendedName>
        <fullName evidence="7">Protein CHUP1, chloroplastic</fullName>
    </recommendedName>
</protein>
<feature type="region of interest" description="Disordered" evidence="3">
    <location>
        <begin position="1"/>
        <end position="25"/>
    </location>
</feature>
<accession>A0AAQ3KNC2</accession>
<feature type="region of interest" description="Disordered" evidence="3">
    <location>
        <begin position="438"/>
        <end position="474"/>
    </location>
</feature>
<dbReference type="AlphaFoldDB" id="A0AAQ3KNC2"/>
<feature type="coiled-coil region" evidence="2">
    <location>
        <begin position="158"/>
        <end position="185"/>
    </location>
</feature>
<feature type="region of interest" description="Disordered" evidence="3">
    <location>
        <begin position="53"/>
        <end position="89"/>
    </location>
</feature>
<keyword evidence="4" id="KW-0472">Membrane</keyword>
<keyword evidence="4" id="KW-0812">Transmembrane</keyword>
<feature type="transmembrane region" description="Helical" evidence="4">
    <location>
        <begin position="33"/>
        <end position="50"/>
    </location>
</feature>
<dbReference type="GO" id="GO:0055028">
    <property type="term" value="C:cortical microtubule"/>
    <property type="evidence" value="ECO:0007669"/>
    <property type="project" value="TreeGrafter"/>
</dbReference>
<dbReference type="GO" id="GO:0072699">
    <property type="term" value="P:protein localization to cortical microtubule cytoskeleton"/>
    <property type="evidence" value="ECO:0007669"/>
    <property type="project" value="TreeGrafter"/>
</dbReference>
<proteinExistence type="predicted"/>
<feature type="compositionally biased region" description="Low complexity" evidence="3">
    <location>
        <begin position="443"/>
        <end position="455"/>
    </location>
</feature>
<feature type="coiled-coil region" evidence="2">
    <location>
        <begin position="217"/>
        <end position="367"/>
    </location>
</feature>
<keyword evidence="6" id="KW-1185">Reference proteome</keyword>
<dbReference type="PANTHER" id="PTHR31342">
    <property type="entry name" value="PROTEIN CHUP1, CHLOROPLASTIC"/>
    <property type="match status" value="1"/>
</dbReference>
<gene>
    <name evidence="5" type="ORF">Cni_G17809</name>
</gene>
<dbReference type="PANTHER" id="PTHR31342:SF4">
    <property type="entry name" value="ACTIN BINDING PROTEIN FAMILY"/>
    <property type="match status" value="1"/>
</dbReference>
<dbReference type="InterPro" id="IPR040265">
    <property type="entry name" value="CHUP1/IPGA1-like"/>
</dbReference>